<dbReference type="InterPro" id="IPR013785">
    <property type="entry name" value="Aldolase_TIM"/>
</dbReference>
<sequence length="387" mass="42923">MTLFSPWADQGHAVYVGSPMVDQSEFAFRELCRRYGTQLCYTPMLHAKVFLDDSTYRTQRLDRDLLEGPNVPVVVQFAGDDPRTLVDAAKLVQHRATAVDLNLGCPQPIARKGHYGSFLLRDTDTILAILRAWRQELSIPFTCKIRIIDEGSKHPDDRGLQATLRLVDQLEAAGAAAITVHGRNRLMTGKKTGAADWTAIAAIKRRVHVPVIANGNIETFADVGACAAATGAAGVMSAEGMLENPALFLGGGGGGVDPFRLAREYLALVRSFPSWNVHRVEKAHVARLLHRPMRYLARRPRLPSMPVDDGDMMLASCASTDDLDRAVDALDAACVEARQADSMASWMFEEGDSWYRRHRRYVVEQHAKDARKEVQQMWLAGGLRFTR</sequence>
<dbReference type="GO" id="GO:0017150">
    <property type="term" value="F:tRNA dihydrouridine synthase activity"/>
    <property type="evidence" value="ECO:0007669"/>
    <property type="project" value="InterPro"/>
</dbReference>
<dbReference type="EMBL" id="CAADRA010005619">
    <property type="protein sequence ID" value="VFT91779.1"/>
    <property type="molecule type" value="Genomic_DNA"/>
</dbReference>
<evidence type="ECO:0000256" key="3">
    <source>
        <dbReference type="ARBA" id="ARBA00022643"/>
    </source>
</evidence>
<comment type="catalytic activity">
    <reaction evidence="13">
        <text>5,6-dihydrouridine(17) in tRNA + NADP(+) = uridine(17) in tRNA + NADPH + H(+)</text>
        <dbReference type="Rhea" id="RHEA:53368"/>
        <dbReference type="Rhea" id="RHEA-COMP:13541"/>
        <dbReference type="Rhea" id="RHEA-COMP:13542"/>
        <dbReference type="ChEBI" id="CHEBI:15378"/>
        <dbReference type="ChEBI" id="CHEBI:57783"/>
        <dbReference type="ChEBI" id="CHEBI:58349"/>
        <dbReference type="ChEBI" id="CHEBI:65315"/>
        <dbReference type="ChEBI" id="CHEBI:74443"/>
        <dbReference type="EC" id="1.3.1.88"/>
    </reaction>
    <physiologicalReaction direction="right-to-left" evidence="13">
        <dbReference type="Rhea" id="RHEA:53370"/>
    </physiologicalReaction>
</comment>
<evidence type="ECO:0000256" key="10">
    <source>
        <dbReference type="ARBA" id="ARBA00047287"/>
    </source>
</evidence>
<dbReference type="Gene3D" id="3.20.20.70">
    <property type="entry name" value="Aldolase class I"/>
    <property type="match status" value="1"/>
</dbReference>
<organism evidence="16 17">
    <name type="scientific">Aphanomyces stellatus</name>
    <dbReference type="NCBI Taxonomy" id="120398"/>
    <lineage>
        <taxon>Eukaryota</taxon>
        <taxon>Sar</taxon>
        <taxon>Stramenopiles</taxon>
        <taxon>Oomycota</taxon>
        <taxon>Saprolegniomycetes</taxon>
        <taxon>Saprolegniales</taxon>
        <taxon>Verrucalvaceae</taxon>
        <taxon>Aphanomyces</taxon>
    </lineage>
</organism>
<keyword evidence="17" id="KW-1185">Reference proteome</keyword>
<dbReference type="PANTHER" id="PTHR11082:SF5">
    <property type="entry name" value="TRNA-DIHYDROURIDINE(16_17) SYNTHASE [NAD(P)(+)]-LIKE"/>
    <property type="match status" value="1"/>
</dbReference>
<evidence type="ECO:0000256" key="8">
    <source>
        <dbReference type="ARBA" id="ARBA00038313"/>
    </source>
</evidence>
<evidence type="ECO:0000256" key="9">
    <source>
        <dbReference type="ARBA" id="ARBA00038890"/>
    </source>
</evidence>
<evidence type="ECO:0000256" key="4">
    <source>
        <dbReference type="ARBA" id="ARBA00022694"/>
    </source>
</evidence>
<dbReference type="EMBL" id="VJMH01005598">
    <property type="protein sequence ID" value="KAF0694125.1"/>
    <property type="molecule type" value="Genomic_DNA"/>
</dbReference>
<evidence type="ECO:0000256" key="1">
    <source>
        <dbReference type="ARBA" id="ARBA00001917"/>
    </source>
</evidence>
<evidence type="ECO:0000313" key="15">
    <source>
        <dbReference type="EMBL" id="KAF0694125.1"/>
    </source>
</evidence>
<evidence type="ECO:0000313" key="16">
    <source>
        <dbReference type="EMBL" id="VFT91779.1"/>
    </source>
</evidence>
<evidence type="ECO:0000256" key="2">
    <source>
        <dbReference type="ARBA" id="ARBA00022630"/>
    </source>
</evidence>
<dbReference type="AlphaFoldDB" id="A0A485L2L1"/>
<evidence type="ECO:0000256" key="11">
    <source>
        <dbReference type="ARBA" id="ARBA00047652"/>
    </source>
</evidence>
<keyword evidence="7" id="KW-0520">NAD</keyword>
<dbReference type="InterPro" id="IPR018517">
    <property type="entry name" value="tRNA_hU_synthase_CS"/>
</dbReference>
<evidence type="ECO:0000256" key="5">
    <source>
        <dbReference type="ARBA" id="ARBA00022857"/>
    </source>
</evidence>
<comment type="catalytic activity">
    <reaction evidence="12">
        <text>5,6-dihydrouridine(16) in tRNA + NAD(+) = uridine(16) in tRNA + NADH + H(+)</text>
        <dbReference type="Rhea" id="RHEA:53380"/>
        <dbReference type="Rhea" id="RHEA-COMP:13543"/>
        <dbReference type="Rhea" id="RHEA-COMP:13544"/>
        <dbReference type="ChEBI" id="CHEBI:15378"/>
        <dbReference type="ChEBI" id="CHEBI:57540"/>
        <dbReference type="ChEBI" id="CHEBI:57945"/>
        <dbReference type="ChEBI" id="CHEBI:65315"/>
        <dbReference type="ChEBI" id="CHEBI:74443"/>
        <dbReference type="EC" id="1.3.1.88"/>
    </reaction>
    <physiologicalReaction direction="right-to-left" evidence="12">
        <dbReference type="Rhea" id="RHEA:53382"/>
    </physiologicalReaction>
</comment>
<keyword evidence="6" id="KW-0560">Oxidoreductase</keyword>
<keyword evidence="2" id="KW-0285">Flavoprotein</keyword>
<keyword evidence="4" id="KW-0819">tRNA processing</keyword>
<dbReference type="Pfam" id="PF01207">
    <property type="entry name" value="Dus"/>
    <property type="match status" value="1"/>
</dbReference>
<evidence type="ECO:0000256" key="13">
    <source>
        <dbReference type="ARBA" id="ARBA00049467"/>
    </source>
</evidence>
<dbReference type="SUPFAM" id="SSF51395">
    <property type="entry name" value="FMN-linked oxidoreductases"/>
    <property type="match status" value="1"/>
</dbReference>
<name>A0A485L2L1_9STRA</name>
<comment type="catalytic activity">
    <reaction evidence="10">
        <text>5,6-dihydrouridine(17) in tRNA + NAD(+) = uridine(17) in tRNA + NADH + H(+)</text>
        <dbReference type="Rhea" id="RHEA:53372"/>
        <dbReference type="Rhea" id="RHEA-COMP:13541"/>
        <dbReference type="Rhea" id="RHEA-COMP:13542"/>
        <dbReference type="ChEBI" id="CHEBI:15378"/>
        <dbReference type="ChEBI" id="CHEBI:57540"/>
        <dbReference type="ChEBI" id="CHEBI:57945"/>
        <dbReference type="ChEBI" id="CHEBI:65315"/>
        <dbReference type="ChEBI" id="CHEBI:74443"/>
        <dbReference type="EC" id="1.3.1.88"/>
    </reaction>
    <physiologicalReaction direction="right-to-left" evidence="10">
        <dbReference type="Rhea" id="RHEA:53374"/>
    </physiologicalReaction>
</comment>
<evidence type="ECO:0000256" key="12">
    <source>
        <dbReference type="ARBA" id="ARBA00048934"/>
    </source>
</evidence>
<feature type="domain" description="DUS-like FMN-binding" evidence="14">
    <location>
        <begin position="18"/>
        <end position="248"/>
    </location>
</feature>
<proteinExistence type="inferred from homology"/>
<evidence type="ECO:0000256" key="7">
    <source>
        <dbReference type="ARBA" id="ARBA00023027"/>
    </source>
</evidence>
<dbReference type="OrthoDB" id="272303at2759"/>
<dbReference type="PANTHER" id="PTHR11082">
    <property type="entry name" value="TRNA-DIHYDROURIDINE SYNTHASE"/>
    <property type="match status" value="1"/>
</dbReference>
<dbReference type="GO" id="GO:0050660">
    <property type="term" value="F:flavin adenine dinucleotide binding"/>
    <property type="evidence" value="ECO:0007669"/>
    <property type="project" value="InterPro"/>
</dbReference>
<comment type="catalytic activity">
    <reaction evidence="11">
        <text>5,6-dihydrouridine(16) in tRNA + NADP(+) = uridine(16) in tRNA + NADPH + H(+)</text>
        <dbReference type="Rhea" id="RHEA:53376"/>
        <dbReference type="Rhea" id="RHEA-COMP:13543"/>
        <dbReference type="Rhea" id="RHEA-COMP:13544"/>
        <dbReference type="ChEBI" id="CHEBI:15378"/>
        <dbReference type="ChEBI" id="CHEBI:57783"/>
        <dbReference type="ChEBI" id="CHEBI:58349"/>
        <dbReference type="ChEBI" id="CHEBI:65315"/>
        <dbReference type="ChEBI" id="CHEBI:74443"/>
        <dbReference type="EC" id="1.3.1.88"/>
    </reaction>
    <physiologicalReaction direction="right-to-left" evidence="11">
        <dbReference type="Rhea" id="RHEA:53378"/>
    </physiologicalReaction>
</comment>
<dbReference type="EC" id="1.3.1.88" evidence="9"/>
<evidence type="ECO:0000313" key="17">
    <source>
        <dbReference type="Proteomes" id="UP000332933"/>
    </source>
</evidence>
<reference evidence="16 17" key="1">
    <citation type="submission" date="2019-03" db="EMBL/GenBank/DDBJ databases">
        <authorList>
            <person name="Gaulin E."/>
            <person name="Dumas B."/>
        </authorList>
    </citation>
    <scope>NUCLEOTIDE SEQUENCE [LARGE SCALE GENOMIC DNA]</scope>
    <source>
        <strain evidence="16">CBS 568.67</strain>
    </source>
</reference>
<keyword evidence="5" id="KW-0521">NADP</keyword>
<dbReference type="CDD" id="cd02801">
    <property type="entry name" value="DUS_like_FMN"/>
    <property type="match status" value="1"/>
</dbReference>
<evidence type="ECO:0000256" key="6">
    <source>
        <dbReference type="ARBA" id="ARBA00023002"/>
    </source>
</evidence>
<dbReference type="InterPro" id="IPR035587">
    <property type="entry name" value="DUS-like_FMN-bd"/>
</dbReference>
<protein>
    <recommendedName>
        <fullName evidence="9">tRNA-dihydrouridine(16/17) synthase [NAD(P)(+)]</fullName>
        <ecNumber evidence="9">1.3.1.88</ecNumber>
    </recommendedName>
</protein>
<gene>
    <name evidence="16" type="primary">Aste57867_14965</name>
    <name evidence="15" type="ORF">As57867_014909</name>
    <name evidence="16" type="ORF">ASTE57867_14965</name>
</gene>
<keyword evidence="3" id="KW-0288">FMN</keyword>
<accession>A0A485L2L1</accession>
<dbReference type="PROSITE" id="PS01136">
    <property type="entry name" value="UPF0034"/>
    <property type="match status" value="1"/>
</dbReference>
<evidence type="ECO:0000259" key="14">
    <source>
        <dbReference type="Pfam" id="PF01207"/>
    </source>
</evidence>
<comment type="similarity">
    <text evidence="8">Belongs to the Dus family. Dus1 subfamily.</text>
</comment>
<dbReference type="Proteomes" id="UP000332933">
    <property type="component" value="Unassembled WGS sequence"/>
</dbReference>
<reference evidence="15" key="2">
    <citation type="submission" date="2019-06" db="EMBL/GenBank/DDBJ databases">
        <title>Genomics analysis of Aphanomyces spp. identifies a new class of oomycete effector associated with host adaptation.</title>
        <authorList>
            <person name="Gaulin E."/>
        </authorList>
    </citation>
    <scope>NUCLEOTIDE SEQUENCE</scope>
    <source>
        <strain evidence="15">CBS 578.67</strain>
    </source>
</reference>
<comment type="cofactor">
    <cofactor evidence="1">
        <name>FMN</name>
        <dbReference type="ChEBI" id="CHEBI:58210"/>
    </cofactor>
</comment>